<accession>A0AAD9PQI3</accession>
<reference evidence="3" key="2">
    <citation type="journal article" date="2023" name="Science">
        <title>Genomic signatures of disease resistance in endangered staghorn corals.</title>
        <authorList>
            <person name="Vollmer S.V."/>
            <person name="Selwyn J.D."/>
            <person name="Despard B.A."/>
            <person name="Roesel C.L."/>
        </authorList>
    </citation>
    <scope>NUCLEOTIDE SEQUENCE</scope>
    <source>
        <strain evidence="3">K2</strain>
    </source>
</reference>
<comment type="caution">
    <text evidence="3">The sequence shown here is derived from an EMBL/GenBank/DDBJ whole genome shotgun (WGS) entry which is preliminary data.</text>
</comment>
<evidence type="ECO:0000256" key="1">
    <source>
        <dbReference type="SAM" id="MobiDB-lite"/>
    </source>
</evidence>
<keyword evidence="4" id="KW-1185">Reference proteome</keyword>
<gene>
    <name evidence="3" type="ORF">P5673_033088</name>
</gene>
<keyword evidence="2" id="KW-0472">Membrane</keyword>
<feature type="region of interest" description="Disordered" evidence="1">
    <location>
        <begin position="102"/>
        <end position="122"/>
    </location>
</feature>
<proteinExistence type="predicted"/>
<name>A0AAD9PQI3_ACRCE</name>
<keyword evidence="2" id="KW-1133">Transmembrane helix</keyword>
<protein>
    <submittedName>
        <fullName evidence="3">Uncharacterized protein</fullName>
    </submittedName>
</protein>
<evidence type="ECO:0000313" key="3">
    <source>
        <dbReference type="EMBL" id="KAK2547123.1"/>
    </source>
</evidence>
<feature type="compositionally biased region" description="Polar residues" evidence="1">
    <location>
        <begin position="103"/>
        <end position="118"/>
    </location>
</feature>
<dbReference type="EMBL" id="JARQWQ010000212">
    <property type="protein sequence ID" value="KAK2547123.1"/>
    <property type="molecule type" value="Genomic_DNA"/>
</dbReference>
<dbReference type="Proteomes" id="UP001249851">
    <property type="component" value="Unassembled WGS sequence"/>
</dbReference>
<keyword evidence="2" id="KW-0812">Transmembrane</keyword>
<feature type="transmembrane region" description="Helical" evidence="2">
    <location>
        <begin position="224"/>
        <end position="243"/>
    </location>
</feature>
<reference evidence="3" key="1">
    <citation type="journal article" date="2023" name="G3 (Bethesda)">
        <title>Whole genome assembly and annotation of the endangered Caribbean coral Acropora cervicornis.</title>
        <authorList>
            <person name="Selwyn J.D."/>
            <person name="Vollmer S.V."/>
        </authorList>
    </citation>
    <scope>NUCLEOTIDE SEQUENCE</scope>
    <source>
        <strain evidence="3">K2</strain>
    </source>
</reference>
<evidence type="ECO:0000313" key="4">
    <source>
        <dbReference type="Proteomes" id="UP001249851"/>
    </source>
</evidence>
<dbReference type="AlphaFoldDB" id="A0AAD9PQI3"/>
<evidence type="ECO:0000256" key="2">
    <source>
        <dbReference type="SAM" id="Phobius"/>
    </source>
</evidence>
<organism evidence="3 4">
    <name type="scientific">Acropora cervicornis</name>
    <name type="common">Staghorn coral</name>
    <dbReference type="NCBI Taxonomy" id="6130"/>
    <lineage>
        <taxon>Eukaryota</taxon>
        <taxon>Metazoa</taxon>
        <taxon>Cnidaria</taxon>
        <taxon>Anthozoa</taxon>
        <taxon>Hexacorallia</taxon>
        <taxon>Scleractinia</taxon>
        <taxon>Astrocoeniina</taxon>
        <taxon>Acroporidae</taxon>
        <taxon>Acropora</taxon>
    </lineage>
</organism>
<sequence length="249" mass="28013">MTGKRNSSEEIANNQTKTRLKWTEAMNTKLLECKGEAKDLVQSKDPPRKEDGKKQGYMAIMKQLWYNSEFADLNISTQNLRDQAARIEKLLGSAGATIREESNTANDLLQPNVDNQETSSEDLEQDNYEFNNDTISPRNLHSTNAQVPEENETPAEVKNIFQAAKLVFASVAADPGDFSNRLLDSRTKKRPTNQDIININAAIEQLMKQNDVNNAPDPAQNPLVFLWLANCVIYSVVVAFLVLKGWKKK</sequence>